<evidence type="ECO:0000256" key="5">
    <source>
        <dbReference type="SAM" id="MobiDB-lite"/>
    </source>
</evidence>
<dbReference type="InterPro" id="IPR001249">
    <property type="entry name" value="AcCoA_biotinCC"/>
</dbReference>
<protein>
    <recommendedName>
        <fullName evidence="2 4">Biotin carboxyl carrier protein of acetyl-CoA carboxylase</fullName>
    </recommendedName>
</protein>
<evidence type="ECO:0000313" key="7">
    <source>
        <dbReference type="EMBL" id="QDT99952.1"/>
    </source>
</evidence>
<keyword evidence="4" id="KW-0275">Fatty acid biosynthesis</keyword>
<keyword evidence="4" id="KW-0276">Fatty acid metabolism</keyword>
<keyword evidence="3 4" id="KW-0092">Biotin</keyword>
<organism evidence="7 8">
    <name type="scientific">Gimesia aquarii</name>
    <dbReference type="NCBI Taxonomy" id="2527964"/>
    <lineage>
        <taxon>Bacteria</taxon>
        <taxon>Pseudomonadati</taxon>
        <taxon>Planctomycetota</taxon>
        <taxon>Planctomycetia</taxon>
        <taxon>Planctomycetales</taxon>
        <taxon>Planctomycetaceae</taxon>
        <taxon>Gimesia</taxon>
    </lineage>
</organism>
<dbReference type="KEGG" id="gaw:V144x_54660"/>
<dbReference type="PROSITE" id="PS50968">
    <property type="entry name" value="BIOTINYL_LIPOYL"/>
    <property type="match status" value="1"/>
</dbReference>
<dbReference type="GO" id="GO:0003989">
    <property type="term" value="F:acetyl-CoA carboxylase activity"/>
    <property type="evidence" value="ECO:0007669"/>
    <property type="project" value="InterPro"/>
</dbReference>
<keyword evidence="4" id="KW-0444">Lipid biosynthesis</keyword>
<dbReference type="PRINTS" id="PR01071">
    <property type="entry name" value="ACOABIOTINCC"/>
</dbReference>
<dbReference type="InterPro" id="IPR011053">
    <property type="entry name" value="Single_hybrid_motif"/>
</dbReference>
<proteinExistence type="predicted"/>
<feature type="domain" description="Lipoyl-binding" evidence="6">
    <location>
        <begin position="95"/>
        <end position="171"/>
    </location>
</feature>
<evidence type="ECO:0000256" key="1">
    <source>
        <dbReference type="ARBA" id="ARBA00003761"/>
    </source>
</evidence>
<evidence type="ECO:0000256" key="4">
    <source>
        <dbReference type="RuleBase" id="RU364072"/>
    </source>
</evidence>
<feature type="compositionally biased region" description="Pro residues" evidence="5">
    <location>
        <begin position="73"/>
        <end position="82"/>
    </location>
</feature>
<evidence type="ECO:0000256" key="3">
    <source>
        <dbReference type="ARBA" id="ARBA00023267"/>
    </source>
</evidence>
<keyword evidence="4" id="KW-0443">Lipid metabolism</keyword>
<gene>
    <name evidence="7" type="primary">accB</name>
    <name evidence="7" type="ORF">V144x_54660</name>
</gene>
<reference evidence="7 8" key="1">
    <citation type="submission" date="2019-03" db="EMBL/GenBank/DDBJ databases">
        <title>Deep-cultivation of Planctomycetes and their phenomic and genomic characterization uncovers novel biology.</title>
        <authorList>
            <person name="Wiegand S."/>
            <person name="Jogler M."/>
            <person name="Boedeker C."/>
            <person name="Pinto D."/>
            <person name="Vollmers J."/>
            <person name="Rivas-Marin E."/>
            <person name="Kohn T."/>
            <person name="Peeters S.H."/>
            <person name="Heuer A."/>
            <person name="Rast P."/>
            <person name="Oberbeckmann S."/>
            <person name="Bunk B."/>
            <person name="Jeske O."/>
            <person name="Meyerdierks A."/>
            <person name="Storesund J.E."/>
            <person name="Kallscheuer N."/>
            <person name="Luecker S."/>
            <person name="Lage O.M."/>
            <person name="Pohl T."/>
            <person name="Merkel B.J."/>
            <person name="Hornburger P."/>
            <person name="Mueller R.-W."/>
            <person name="Bruemmer F."/>
            <person name="Labrenz M."/>
            <person name="Spormann A.M."/>
            <person name="Op den Camp H."/>
            <person name="Overmann J."/>
            <person name="Amann R."/>
            <person name="Jetten M.S.M."/>
            <person name="Mascher T."/>
            <person name="Medema M.H."/>
            <person name="Devos D.P."/>
            <person name="Kaster A.-K."/>
            <person name="Ovreas L."/>
            <person name="Rohde M."/>
            <person name="Galperin M.Y."/>
            <person name="Jogler C."/>
        </authorList>
    </citation>
    <scope>NUCLEOTIDE SEQUENCE [LARGE SCALE GENOMIC DNA]</scope>
    <source>
        <strain evidence="7 8">V144</strain>
    </source>
</reference>
<evidence type="ECO:0000313" key="8">
    <source>
        <dbReference type="Proteomes" id="UP000318704"/>
    </source>
</evidence>
<evidence type="ECO:0000256" key="2">
    <source>
        <dbReference type="ARBA" id="ARBA00017562"/>
    </source>
</evidence>
<dbReference type="PANTHER" id="PTHR45266:SF3">
    <property type="entry name" value="OXALOACETATE DECARBOXYLASE ALPHA CHAIN"/>
    <property type="match status" value="1"/>
</dbReference>
<dbReference type="Pfam" id="PF00364">
    <property type="entry name" value="Biotin_lipoyl"/>
    <property type="match status" value="1"/>
</dbReference>
<sequence>MAKNEVPKGEPFDLEKLQTLFEMMEKHGLTEVNLKRGDENWKLRRGPQETISMVPAAAMPHQIPQQPIAAPAPAAPPTPQAQPQPQEATPSAESGPVIKSPTVGTFYASPTPDDPAFVSIGSKVNAETIVCIVEAMKVFNQIPAEMNGTITEILVKDGEAVEFGQPLFRVSQG</sequence>
<comment type="pathway">
    <text evidence="4">Lipid metabolism; fatty acid biosynthesis.</text>
</comment>
<evidence type="ECO:0000259" key="6">
    <source>
        <dbReference type="PROSITE" id="PS50968"/>
    </source>
</evidence>
<dbReference type="GO" id="GO:0006633">
    <property type="term" value="P:fatty acid biosynthetic process"/>
    <property type="evidence" value="ECO:0007669"/>
    <property type="project" value="UniProtKB-UniPathway"/>
</dbReference>
<dbReference type="Proteomes" id="UP000318704">
    <property type="component" value="Chromosome"/>
</dbReference>
<dbReference type="Gene3D" id="2.40.50.100">
    <property type="match status" value="1"/>
</dbReference>
<dbReference type="InterPro" id="IPR000089">
    <property type="entry name" value="Biotin_lipoyl"/>
</dbReference>
<dbReference type="NCBIfam" id="TIGR00531">
    <property type="entry name" value="BCCP"/>
    <property type="match status" value="1"/>
</dbReference>
<dbReference type="PANTHER" id="PTHR45266">
    <property type="entry name" value="OXALOACETATE DECARBOXYLASE ALPHA CHAIN"/>
    <property type="match status" value="1"/>
</dbReference>
<feature type="region of interest" description="Disordered" evidence="5">
    <location>
        <begin position="67"/>
        <end position="106"/>
    </location>
</feature>
<dbReference type="SUPFAM" id="SSF51230">
    <property type="entry name" value="Single hybrid motif"/>
    <property type="match status" value="1"/>
</dbReference>
<dbReference type="CDD" id="cd06850">
    <property type="entry name" value="biotinyl_domain"/>
    <property type="match status" value="1"/>
</dbReference>
<dbReference type="AlphaFoldDB" id="A0A517W3X4"/>
<comment type="function">
    <text evidence="1 4">This protein is a component of the acetyl coenzyme A carboxylase complex; first, biotin carboxylase catalyzes the carboxylation of the carrier protein and then the transcarboxylase transfers the carboxyl group to form malonyl-CoA.</text>
</comment>
<feature type="compositionally biased region" description="Low complexity" evidence="5">
    <location>
        <begin position="83"/>
        <end position="92"/>
    </location>
</feature>
<name>A0A517W3X4_9PLAN</name>
<dbReference type="GO" id="GO:0009317">
    <property type="term" value="C:acetyl-CoA carboxylase complex"/>
    <property type="evidence" value="ECO:0007669"/>
    <property type="project" value="InterPro"/>
</dbReference>
<accession>A0A517W3X4</accession>
<dbReference type="UniPathway" id="UPA00094"/>
<dbReference type="EMBL" id="CP037920">
    <property type="protein sequence ID" value="QDT99952.1"/>
    <property type="molecule type" value="Genomic_DNA"/>
</dbReference>
<dbReference type="InterPro" id="IPR050709">
    <property type="entry name" value="Biotin_Carboxyl_Carrier/Decarb"/>
</dbReference>
<dbReference type="RefSeq" id="WP_144989897.1">
    <property type="nucleotide sequence ID" value="NZ_CP037920.1"/>
</dbReference>